<dbReference type="OrthoDB" id="8027131at2759"/>
<proteinExistence type="predicted"/>
<evidence type="ECO:0000313" key="1">
    <source>
        <dbReference type="EMBL" id="GBM82648.1"/>
    </source>
</evidence>
<sequence>MKCEDLQAYHTLLQQCRQRLVHRGFLRSFIKQILVGQCDLQTDLSDHRHHIDEHFGQVKGVAQFTGGVVPGEDVILVVPAFTTRYHCHIRILPSFYVLVERLVAIFVCSTVYKPCAVHAYAIPCHGRDKKRIPCSLAPTPDGYHGRQIEGEDDNQKFIKSVEANFTY</sequence>
<accession>A0A4Y2IXK3</accession>
<keyword evidence="2" id="KW-1185">Reference proteome</keyword>
<protein>
    <submittedName>
        <fullName evidence="1">Uncharacterized protein</fullName>
    </submittedName>
</protein>
<reference evidence="1 2" key="1">
    <citation type="journal article" date="2019" name="Sci. Rep.">
        <title>Orb-weaving spider Araneus ventricosus genome elucidates the spidroin gene catalogue.</title>
        <authorList>
            <person name="Kono N."/>
            <person name="Nakamura H."/>
            <person name="Ohtoshi R."/>
            <person name="Moran D.A.P."/>
            <person name="Shinohara A."/>
            <person name="Yoshida Y."/>
            <person name="Fujiwara M."/>
            <person name="Mori M."/>
            <person name="Tomita M."/>
            <person name="Arakawa K."/>
        </authorList>
    </citation>
    <scope>NUCLEOTIDE SEQUENCE [LARGE SCALE GENOMIC DNA]</scope>
</reference>
<dbReference type="Proteomes" id="UP000499080">
    <property type="component" value="Unassembled WGS sequence"/>
</dbReference>
<name>A0A4Y2IXK3_ARAVE</name>
<organism evidence="1 2">
    <name type="scientific">Araneus ventricosus</name>
    <name type="common">Orbweaver spider</name>
    <name type="synonym">Epeira ventricosa</name>
    <dbReference type="NCBI Taxonomy" id="182803"/>
    <lineage>
        <taxon>Eukaryota</taxon>
        <taxon>Metazoa</taxon>
        <taxon>Ecdysozoa</taxon>
        <taxon>Arthropoda</taxon>
        <taxon>Chelicerata</taxon>
        <taxon>Arachnida</taxon>
        <taxon>Araneae</taxon>
        <taxon>Araneomorphae</taxon>
        <taxon>Entelegynae</taxon>
        <taxon>Araneoidea</taxon>
        <taxon>Araneidae</taxon>
        <taxon>Araneus</taxon>
    </lineage>
</organism>
<dbReference type="AlphaFoldDB" id="A0A4Y2IXK3"/>
<dbReference type="EMBL" id="BGPR01003024">
    <property type="protein sequence ID" value="GBM82648.1"/>
    <property type="molecule type" value="Genomic_DNA"/>
</dbReference>
<gene>
    <name evidence="1" type="ORF">AVEN_200554_1</name>
</gene>
<evidence type="ECO:0000313" key="2">
    <source>
        <dbReference type="Proteomes" id="UP000499080"/>
    </source>
</evidence>
<comment type="caution">
    <text evidence="1">The sequence shown here is derived from an EMBL/GenBank/DDBJ whole genome shotgun (WGS) entry which is preliminary data.</text>
</comment>